<dbReference type="InterPro" id="IPR023635">
    <property type="entry name" value="Peptide_deformylase"/>
</dbReference>
<evidence type="ECO:0000256" key="13">
    <source>
        <dbReference type="ARBA" id="ARBA00023242"/>
    </source>
</evidence>
<sequence length="661" mass="73044">MEGELSWDNGSAVLDWIRRQLLEDDDIDLTASRSLATDSSSSSSSVPPRRGATYKGVRRRPWGKYAAEIRDPSKNGTRMWLGTYETPEEAAVAYDQAAFKMRGSKAMLNFPHLISSAQEAQAVKVSNCGNKRQRSQEPNSPVVPKRRNNINIINQTARLPSLGLNLSLYLVHQISLRALSVQLQPAHSVKSGFRQLGTQLLPEEIGSERIQKIIDDMVKVMRLAPGVGLGLAAPQIGVPLRASSWSSSFERGMIKPVFVTKAEKEAYLEMIKHGHLNIIVGTHSLLGSRVVYSNLGLLVVDEEQRFGVKQKEKIASFKTSVDVLTLSATPIPRTLYLALTGFRDASLISTPPPERIPIKTHLSSFRKEKVIKAIKNELNRAGQIFYVLPRIKGLEEVMDFLEEAFPDIDIAMAHGKQYSKQLEETMERFAQGNIKILICTNIVESGLDIQNANTIIIQDVQQFGLAQLYQLRGRVGRADKEAHAYLFYPDKSLLSDQALVLGVILSVLFPRQTAVVYVSSRAGADLLASAITVVTGIKALSIHGEKPMRERRDVMGSFLGGEVPLLVSTGVLGRGVDLLVVRQVIVFDMPNTIKEYIHVIGRASRMGDQGSAILFVNEESRNLFPDLVVALKSCGAAIPKQLTSLTSSREMHSNKKRRVGY</sequence>
<dbReference type="CDD" id="cd00018">
    <property type="entry name" value="AP2"/>
    <property type="match status" value="1"/>
</dbReference>
<keyword evidence="5" id="KW-0227">DNA damage</keyword>
<dbReference type="EMBL" id="QGKV02000759">
    <property type="protein sequence ID" value="KAF3564396.1"/>
    <property type="molecule type" value="Genomic_DNA"/>
</dbReference>
<evidence type="ECO:0000259" key="15">
    <source>
        <dbReference type="PROSITE" id="PS51032"/>
    </source>
</evidence>
<keyword evidence="4" id="KW-0547">Nucleotide-binding</keyword>
<dbReference type="PANTHER" id="PTHR47964:SF1">
    <property type="entry name" value="ATP-DEPENDENT DNA HELICASE HOMOLOG RECG, CHLOROPLASTIC"/>
    <property type="match status" value="1"/>
</dbReference>
<dbReference type="InterPro" id="IPR011545">
    <property type="entry name" value="DEAD/DEAH_box_helicase_dom"/>
</dbReference>
<dbReference type="PROSITE" id="PS51194">
    <property type="entry name" value="HELICASE_CTER"/>
    <property type="match status" value="2"/>
</dbReference>
<dbReference type="EC" id="3.5.1.88" evidence="3"/>
<keyword evidence="11" id="KW-0804">Transcription</keyword>
<dbReference type="InterPro" id="IPR047112">
    <property type="entry name" value="RecG/Mfd"/>
</dbReference>
<evidence type="ECO:0000256" key="9">
    <source>
        <dbReference type="ARBA" id="ARBA00023015"/>
    </source>
</evidence>
<comment type="subcellular location">
    <subcellularLocation>
        <location evidence="1">Nucleus</location>
    </subcellularLocation>
</comment>
<evidence type="ECO:0000256" key="2">
    <source>
        <dbReference type="ARBA" id="ARBA00010759"/>
    </source>
</evidence>
<feature type="domain" description="Helicase ATP-binding" evidence="16">
    <location>
        <begin position="242"/>
        <end position="348"/>
    </location>
</feature>
<evidence type="ECO:0000256" key="5">
    <source>
        <dbReference type="ARBA" id="ARBA00022763"/>
    </source>
</evidence>
<evidence type="ECO:0000256" key="8">
    <source>
        <dbReference type="ARBA" id="ARBA00022840"/>
    </source>
</evidence>
<feature type="domain" description="AP2/ERF" evidence="15">
    <location>
        <begin position="53"/>
        <end position="111"/>
    </location>
</feature>
<dbReference type="InterPro" id="IPR014001">
    <property type="entry name" value="Helicase_ATP-bd"/>
</dbReference>
<evidence type="ECO:0000313" key="19">
    <source>
        <dbReference type="Proteomes" id="UP000266723"/>
    </source>
</evidence>
<keyword evidence="9" id="KW-0805">Transcription regulation</keyword>
<dbReference type="PANTHER" id="PTHR47964">
    <property type="entry name" value="ATP-DEPENDENT DNA HELICASE HOMOLOG RECG, CHLOROPLASTIC"/>
    <property type="match status" value="1"/>
</dbReference>
<keyword evidence="8" id="KW-0067">ATP-binding</keyword>
<dbReference type="InterPro" id="IPR036955">
    <property type="entry name" value="AP2/ERF_dom_sf"/>
</dbReference>
<dbReference type="InterPro" id="IPR036821">
    <property type="entry name" value="Peptide_deformylase_sf"/>
</dbReference>
<evidence type="ECO:0000256" key="1">
    <source>
        <dbReference type="ARBA" id="ARBA00004123"/>
    </source>
</evidence>
<evidence type="ECO:0000256" key="10">
    <source>
        <dbReference type="ARBA" id="ARBA00023125"/>
    </source>
</evidence>
<keyword evidence="6" id="KW-0378">Hydrolase</keyword>
<evidence type="ECO:0000256" key="12">
    <source>
        <dbReference type="ARBA" id="ARBA00023204"/>
    </source>
</evidence>
<name>A0ABQ7CWT7_BRACR</name>
<proteinExistence type="inferred from homology"/>
<dbReference type="InterPro" id="IPR016177">
    <property type="entry name" value="DNA-bd_dom_sf"/>
</dbReference>
<evidence type="ECO:0000256" key="3">
    <source>
        <dbReference type="ARBA" id="ARBA00012175"/>
    </source>
</evidence>
<dbReference type="Gene3D" id="3.30.730.10">
    <property type="entry name" value="AP2/ERF domain"/>
    <property type="match status" value="1"/>
</dbReference>
<keyword evidence="10" id="KW-0238">DNA-binding</keyword>
<comment type="similarity">
    <text evidence="2">Belongs to the polypeptide deformylase family.</text>
</comment>
<gene>
    <name evidence="18" type="ORF">DY000_02010699</name>
</gene>
<dbReference type="SMART" id="SM00490">
    <property type="entry name" value="HELICc"/>
    <property type="match status" value="2"/>
</dbReference>
<dbReference type="SMART" id="SM00380">
    <property type="entry name" value="AP2"/>
    <property type="match status" value="1"/>
</dbReference>
<dbReference type="SUPFAM" id="SSF52540">
    <property type="entry name" value="P-loop containing nucleoside triphosphate hydrolases"/>
    <property type="match status" value="2"/>
</dbReference>
<dbReference type="PROSITE" id="PS51032">
    <property type="entry name" value="AP2_ERF"/>
    <property type="match status" value="1"/>
</dbReference>
<dbReference type="InterPro" id="IPR001650">
    <property type="entry name" value="Helicase_C-like"/>
</dbReference>
<evidence type="ECO:0000313" key="18">
    <source>
        <dbReference type="EMBL" id="KAF3564396.1"/>
    </source>
</evidence>
<evidence type="ECO:0000256" key="7">
    <source>
        <dbReference type="ARBA" id="ARBA00022806"/>
    </source>
</evidence>
<keyword evidence="12" id="KW-0234">DNA repair</keyword>
<organism evidence="18 19">
    <name type="scientific">Brassica cretica</name>
    <name type="common">Mustard</name>
    <dbReference type="NCBI Taxonomy" id="69181"/>
    <lineage>
        <taxon>Eukaryota</taxon>
        <taxon>Viridiplantae</taxon>
        <taxon>Streptophyta</taxon>
        <taxon>Embryophyta</taxon>
        <taxon>Tracheophyta</taxon>
        <taxon>Spermatophyta</taxon>
        <taxon>Magnoliopsida</taxon>
        <taxon>eudicotyledons</taxon>
        <taxon>Gunneridae</taxon>
        <taxon>Pentapetalae</taxon>
        <taxon>rosids</taxon>
        <taxon>malvids</taxon>
        <taxon>Brassicales</taxon>
        <taxon>Brassicaceae</taxon>
        <taxon>Brassiceae</taxon>
        <taxon>Brassica</taxon>
    </lineage>
</organism>
<comment type="caution">
    <text evidence="18">The sequence shown here is derived from an EMBL/GenBank/DDBJ whole genome shotgun (WGS) entry which is preliminary data.</text>
</comment>
<evidence type="ECO:0000256" key="11">
    <source>
        <dbReference type="ARBA" id="ARBA00023163"/>
    </source>
</evidence>
<evidence type="ECO:0000259" key="16">
    <source>
        <dbReference type="PROSITE" id="PS51192"/>
    </source>
</evidence>
<keyword evidence="7" id="KW-0347">Helicase</keyword>
<dbReference type="Pfam" id="PF01327">
    <property type="entry name" value="Pep_deformylase"/>
    <property type="match status" value="1"/>
</dbReference>
<dbReference type="Gene3D" id="3.40.50.300">
    <property type="entry name" value="P-loop containing nucleotide triphosphate hydrolases"/>
    <property type="match status" value="3"/>
</dbReference>
<dbReference type="InterPro" id="IPR027417">
    <property type="entry name" value="P-loop_NTPase"/>
</dbReference>
<dbReference type="CDD" id="cd18787">
    <property type="entry name" value="SF2_C_DEAD"/>
    <property type="match status" value="1"/>
</dbReference>
<reference evidence="18 19" key="1">
    <citation type="journal article" date="2020" name="BMC Genomics">
        <title>Intraspecific diversification of the crop wild relative Brassica cretica Lam. using demographic model selection.</title>
        <authorList>
            <person name="Kioukis A."/>
            <person name="Michalopoulou V.A."/>
            <person name="Briers L."/>
            <person name="Pirintsos S."/>
            <person name="Studholme D.J."/>
            <person name="Pavlidis P."/>
            <person name="Sarris P.F."/>
        </authorList>
    </citation>
    <scope>NUCLEOTIDE SEQUENCE [LARGE SCALE GENOMIC DNA]</scope>
    <source>
        <strain evidence="19">cv. PFS-1207/04</strain>
    </source>
</reference>
<dbReference type="Pfam" id="PF00847">
    <property type="entry name" value="AP2"/>
    <property type="match status" value="1"/>
</dbReference>
<feature type="domain" description="Helicase C-terminal" evidence="17">
    <location>
        <begin position="500"/>
        <end position="646"/>
    </location>
</feature>
<accession>A0ABQ7CWT7</accession>
<evidence type="ECO:0000256" key="6">
    <source>
        <dbReference type="ARBA" id="ARBA00022801"/>
    </source>
</evidence>
<feature type="domain" description="Helicase C-terminal" evidence="17">
    <location>
        <begin position="366"/>
        <end position="496"/>
    </location>
</feature>
<dbReference type="PROSITE" id="PS51192">
    <property type="entry name" value="HELICASE_ATP_BIND_1"/>
    <property type="match status" value="1"/>
</dbReference>
<keyword evidence="13" id="KW-0539">Nucleus</keyword>
<dbReference type="InterPro" id="IPR001471">
    <property type="entry name" value="AP2/ERF_dom"/>
</dbReference>
<dbReference type="Proteomes" id="UP000266723">
    <property type="component" value="Unassembled WGS sequence"/>
</dbReference>
<dbReference type="PRINTS" id="PR00367">
    <property type="entry name" value="ETHRSPELEMNT"/>
</dbReference>
<protein>
    <recommendedName>
        <fullName evidence="3">peptide deformylase</fullName>
        <ecNumber evidence="3">3.5.1.88</ecNumber>
    </recommendedName>
</protein>
<dbReference type="Pfam" id="PF00270">
    <property type="entry name" value="DEAD"/>
    <property type="match status" value="1"/>
</dbReference>
<dbReference type="SUPFAM" id="SSF56420">
    <property type="entry name" value="Peptide deformylase"/>
    <property type="match status" value="1"/>
</dbReference>
<keyword evidence="19" id="KW-1185">Reference proteome</keyword>
<feature type="region of interest" description="Disordered" evidence="14">
    <location>
        <begin position="33"/>
        <end position="57"/>
    </location>
</feature>
<dbReference type="SUPFAM" id="SSF54171">
    <property type="entry name" value="DNA-binding domain"/>
    <property type="match status" value="1"/>
</dbReference>
<evidence type="ECO:0000256" key="14">
    <source>
        <dbReference type="SAM" id="MobiDB-lite"/>
    </source>
</evidence>
<evidence type="ECO:0000256" key="4">
    <source>
        <dbReference type="ARBA" id="ARBA00022741"/>
    </source>
</evidence>
<dbReference type="Pfam" id="PF00271">
    <property type="entry name" value="Helicase_C"/>
    <property type="match status" value="2"/>
</dbReference>
<evidence type="ECO:0000259" key="17">
    <source>
        <dbReference type="PROSITE" id="PS51194"/>
    </source>
</evidence>